<dbReference type="InterPro" id="IPR025841">
    <property type="entry name" value="CP_ATPgrasp_2"/>
</dbReference>
<dbReference type="SUPFAM" id="SSF56059">
    <property type="entry name" value="Glutathione synthetase ATP-binding domain-like"/>
    <property type="match status" value="1"/>
</dbReference>
<protein>
    <submittedName>
        <fullName evidence="2">Circularly permuted type 2 ATP-grasp protein</fullName>
    </submittedName>
</protein>
<dbReference type="Pfam" id="PF14403">
    <property type="entry name" value="CP_ATPgrasp_2"/>
    <property type="match status" value="1"/>
</dbReference>
<dbReference type="PANTHER" id="PTHR34595:SF7">
    <property type="entry name" value="SLL1039 PROTEIN"/>
    <property type="match status" value="1"/>
</dbReference>
<dbReference type="RefSeq" id="WP_120046860.1">
    <property type="nucleotide sequence ID" value="NZ_RAHX01000001.1"/>
</dbReference>
<accession>A0A419RQB4</accession>
<dbReference type="PIRSF" id="PIRSF005522">
    <property type="entry name" value="UCP005522"/>
    <property type="match status" value="1"/>
</dbReference>
<gene>
    <name evidence="2" type="ORF">D6201_00110</name>
</gene>
<proteinExistence type="predicted"/>
<evidence type="ECO:0000313" key="3">
    <source>
        <dbReference type="Proteomes" id="UP000285232"/>
    </source>
</evidence>
<dbReference type="InterPro" id="IPR016450">
    <property type="entry name" value="UCP005522"/>
</dbReference>
<dbReference type="Gene3D" id="3.40.50.11290">
    <property type="match status" value="1"/>
</dbReference>
<organism evidence="2 3">
    <name type="scientific">Aurantiacibacter aquimixticola</name>
    <dbReference type="NCBI Taxonomy" id="1958945"/>
    <lineage>
        <taxon>Bacteria</taxon>
        <taxon>Pseudomonadati</taxon>
        <taxon>Pseudomonadota</taxon>
        <taxon>Alphaproteobacteria</taxon>
        <taxon>Sphingomonadales</taxon>
        <taxon>Erythrobacteraceae</taxon>
        <taxon>Aurantiacibacter</taxon>
    </lineage>
</organism>
<feature type="domain" description="Circularly permuted ATP-grasp type 2" evidence="1">
    <location>
        <begin position="75"/>
        <end position="452"/>
    </location>
</feature>
<comment type="caution">
    <text evidence="2">The sequence shown here is derived from an EMBL/GenBank/DDBJ whole genome shotgun (WGS) entry which is preliminary data.</text>
</comment>
<evidence type="ECO:0000313" key="2">
    <source>
        <dbReference type="EMBL" id="RJY07969.1"/>
    </source>
</evidence>
<reference evidence="2 3" key="1">
    <citation type="journal article" date="2017" name="Int. J. Syst. Evol. Microbiol.">
        <title>Erythrobacter aquimixticola sp. nov., isolated from the junction between the ocean and a freshwater spring.</title>
        <authorList>
            <person name="Park S."/>
            <person name="Jung Y.T."/>
            <person name="Choi S.J."/>
            <person name="Yoon J.H."/>
        </authorList>
    </citation>
    <scope>NUCLEOTIDE SEQUENCE [LARGE SCALE GENOMIC DNA]</scope>
    <source>
        <strain evidence="2 3">JSSK-14</strain>
    </source>
</reference>
<dbReference type="InterPro" id="IPR051680">
    <property type="entry name" value="ATP-dep_Glu-Cys_Ligase-2"/>
</dbReference>
<dbReference type="PANTHER" id="PTHR34595">
    <property type="entry name" value="BLR5612 PROTEIN"/>
    <property type="match status" value="1"/>
</dbReference>
<dbReference type="OrthoDB" id="9804079at2"/>
<keyword evidence="3" id="KW-1185">Reference proteome</keyword>
<dbReference type="AlphaFoldDB" id="A0A419RQB4"/>
<name>A0A419RQB4_9SPHN</name>
<dbReference type="EMBL" id="RAHX01000001">
    <property type="protein sequence ID" value="RJY07969.1"/>
    <property type="molecule type" value="Genomic_DNA"/>
</dbReference>
<evidence type="ECO:0000259" key="1">
    <source>
        <dbReference type="Pfam" id="PF14403"/>
    </source>
</evidence>
<dbReference type="Proteomes" id="UP000285232">
    <property type="component" value="Unassembled WGS sequence"/>
</dbReference>
<dbReference type="Gene3D" id="3.30.1490.270">
    <property type="match status" value="1"/>
</dbReference>
<sequence>MSASEQPKFDEMHAPDGSVREAYRGYQDWLSAQDSGWMRRKNFEAESFFRRTGITFNVYGEDDAEERLIPFDMVPRIITGGEWRRLSRGIEQRVRALNAFMHDLYHRQEIIRSGRLPERLFRHNAAWLPQMVGFTPPGGVYTHITGVDLVRTGPDDFLVLEDNARTPSGVSYMLENRETMMAMFPELFSKVNVREVSDYPRRLAKSLAACAPPGTVGKPTIAVLTPGIFNSAYYEHAFLADQMGAELVEGSDLRVTGGKVQMRTTVGFKPVDVLYRRVDDDFLDPLTFNPDSVLGVPGIMDVYRAGGITIANAPGTGVADDKAIYSFMPEIVEFYTGEKPLLPNVDTWRCADPDSLKYVLDNLSELVVKEVHGSGGYGMLIGPTASKKEIAAFRDKLKDNPENYIAQPTLSLSTCPIFTKQGLAPRHVDLRPFVLCSPDGVDITPGGLTRVALKKGSLVVNSSQGGGTKDSWVLDD</sequence>